<name>A0A3B0YBY7_9ZZZZ</name>
<sequence>MSVKRLGRQIMVSAILPAMLLFVNSVQSAAAGTEWKKTSGKLTAILVLTDKPKVYAKAWSKAKSKLPTGLITTAVKKSKLLVAMVFFKGCAGDSTNLCDSEITYHVFKPDGKLYAKRVGLSLWKHAVVKSGLMLSSANLALSFEAKDPVGKYKVIVNISDNIAKKKLKLTRFVTVSK</sequence>
<reference evidence="1" key="1">
    <citation type="submission" date="2018-06" db="EMBL/GenBank/DDBJ databases">
        <authorList>
            <person name="Zhirakovskaya E."/>
        </authorList>
    </citation>
    <scope>NUCLEOTIDE SEQUENCE</scope>
</reference>
<dbReference type="EMBL" id="UOFL01000028">
    <property type="protein sequence ID" value="VAW71699.1"/>
    <property type="molecule type" value="Genomic_DNA"/>
</dbReference>
<gene>
    <name evidence="1" type="ORF">MNBD_GAMMA12-23</name>
</gene>
<proteinExistence type="predicted"/>
<accession>A0A3B0YBY7</accession>
<dbReference type="AlphaFoldDB" id="A0A3B0YBY7"/>
<protein>
    <recommendedName>
        <fullName evidence="2">Intracellular proteinase inhibitor BsuPI domain-containing protein</fullName>
    </recommendedName>
</protein>
<evidence type="ECO:0008006" key="2">
    <source>
        <dbReference type="Google" id="ProtNLM"/>
    </source>
</evidence>
<organism evidence="1">
    <name type="scientific">hydrothermal vent metagenome</name>
    <dbReference type="NCBI Taxonomy" id="652676"/>
    <lineage>
        <taxon>unclassified sequences</taxon>
        <taxon>metagenomes</taxon>
        <taxon>ecological metagenomes</taxon>
    </lineage>
</organism>
<evidence type="ECO:0000313" key="1">
    <source>
        <dbReference type="EMBL" id="VAW71699.1"/>
    </source>
</evidence>